<name>A0ABR3S2Z2_9PLEO</name>
<gene>
    <name evidence="2" type="ORF">SLS59_000693</name>
</gene>
<dbReference type="Proteomes" id="UP001521222">
    <property type="component" value="Unassembled WGS sequence"/>
</dbReference>
<feature type="region of interest" description="Disordered" evidence="1">
    <location>
        <begin position="101"/>
        <end position="171"/>
    </location>
</feature>
<evidence type="ECO:0000313" key="3">
    <source>
        <dbReference type="Proteomes" id="UP001521222"/>
    </source>
</evidence>
<feature type="region of interest" description="Disordered" evidence="1">
    <location>
        <begin position="1"/>
        <end position="85"/>
    </location>
</feature>
<reference evidence="2 3" key="1">
    <citation type="submission" date="2024-02" db="EMBL/GenBank/DDBJ databases">
        <title>De novo assembly and annotation of 12 fungi associated with fruit tree decline syndrome in Ontario, Canada.</title>
        <authorList>
            <person name="Sulman M."/>
            <person name="Ellouze W."/>
            <person name="Ilyukhin E."/>
        </authorList>
    </citation>
    <scope>NUCLEOTIDE SEQUENCE [LARGE SCALE GENOMIC DNA]</scope>
    <source>
        <strain evidence="2 3">M97-236</strain>
    </source>
</reference>
<comment type="caution">
    <text evidence="2">The sequence shown here is derived from an EMBL/GenBank/DDBJ whole genome shotgun (WGS) entry which is preliminary data.</text>
</comment>
<feature type="compositionally biased region" description="Low complexity" evidence="1">
    <location>
        <begin position="49"/>
        <end position="69"/>
    </location>
</feature>
<feature type="compositionally biased region" description="Pro residues" evidence="1">
    <location>
        <begin position="121"/>
        <end position="131"/>
    </location>
</feature>
<feature type="compositionally biased region" description="Pro residues" evidence="1">
    <location>
        <begin position="18"/>
        <end position="36"/>
    </location>
</feature>
<evidence type="ECO:0000256" key="1">
    <source>
        <dbReference type="SAM" id="MobiDB-lite"/>
    </source>
</evidence>
<organism evidence="2 3">
    <name type="scientific">Nothophoma quercina</name>
    <dbReference type="NCBI Taxonomy" id="749835"/>
    <lineage>
        <taxon>Eukaryota</taxon>
        <taxon>Fungi</taxon>
        <taxon>Dikarya</taxon>
        <taxon>Ascomycota</taxon>
        <taxon>Pezizomycotina</taxon>
        <taxon>Dothideomycetes</taxon>
        <taxon>Pleosporomycetidae</taxon>
        <taxon>Pleosporales</taxon>
        <taxon>Pleosporineae</taxon>
        <taxon>Didymellaceae</taxon>
        <taxon>Nothophoma</taxon>
    </lineage>
</organism>
<feature type="compositionally biased region" description="Low complexity" evidence="1">
    <location>
        <begin position="104"/>
        <end position="120"/>
    </location>
</feature>
<evidence type="ECO:0000313" key="2">
    <source>
        <dbReference type="EMBL" id="KAL1611056.1"/>
    </source>
</evidence>
<dbReference type="EMBL" id="JAKIXB020000002">
    <property type="protein sequence ID" value="KAL1611056.1"/>
    <property type="molecule type" value="Genomic_DNA"/>
</dbReference>
<feature type="compositionally biased region" description="Low complexity" evidence="1">
    <location>
        <begin position="132"/>
        <end position="142"/>
    </location>
</feature>
<protein>
    <submittedName>
        <fullName evidence="2">Uncharacterized protein</fullName>
    </submittedName>
</protein>
<sequence length="540" mass="58668">MPVMQQAPSMAPFDTKSPGPPPYMMMPQQLPTPAPAPMHNGFSQPPIPQSGYPQAQPQPQYPSQQQSLPIPQPYDGVPNMTSQQIQQVQQVIQNMPPEKLHMMQQQVQPSISQSPPTYQQSPPPYQSPPQQVPQQQLQKPSYTTTSPSGLFGPKHSSTPSHSGPADAQQSGKAKRFFGDTLFGRVARSSVSTATSFAKMPLSLSPWGDNNPVTLPNVRYRDAVLFTTFAFVGGPLVDGAADSVTSAFGADSFVSEIVNSGAGAVAASTVLKYSVFQIVEQAIDKGILEHMLPEEEKMLVTTDVRSLQVGVKHKLMGVDADLRFVGVTPTKNMQGIEKGWFCPYLFASARTPSVPRANDFAVAQCFGPFLGGDYLLAHKLLSETAHTLSLCEANPTVDIGTNRMLVLFTGISPYRANMWSTSRRPGCGTLIFQLLNGCPALVVPVTSQAPIVAWSPWTLSQMRNPTSGYQAEIQHEQICEYLDTIISQTHLTPGVREKYEGVLARSMSLVINGALASEKCGNQSAMAKLDPERSGIVMFRY</sequence>
<proteinExistence type="predicted"/>
<accession>A0ABR3S2Z2</accession>
<feature type="compositionally biased region" description="Polar residues" evidence="1">
    <location>
        <begin position="155"/>
        <end position="171"/>
    </location>
</feature>
<keyword evidence="3" id="KW-1185">Reference proteome</keyword>